<comment type="caution">
    <text evidence="5">The sequence shown here is derived from an EMBL/GenBank/DDBJ whole genome shotgun (WGS) entry which is preliminary data.</text>
</comment>
<dbReference type="Proteomes" id="UP001589890">
    <property type="component" value="Unassembled WGS sequence"/>
</dbReference>
<evidence type="ECO:0000313" key="6">
    <source>
        <dbReference type="Proteomes" id="UP001589890"/>
    </source>
</evidence>
<evidence type="ECO:0000256" key="1">
    <source>
        <dbReference type="ARBA" id="ARBA00022729"/>
    </source>
</evidence>
<evidence type="ECO:0000259" key="4">
    <source>
        <dbReference type="Pfam" id="PF05426"/>
    </source>
</evidence>
<dbReference type="InterPro" id="IPR008397">
    <property type="entry name" value="Alginate_lyase_dom"/>
</dbReference>
<feature type="chain" id="PRO_5047538461" evidence="3">
    <location>
        <begin position="26"/>
        <end position="383"/>
    </location>
</feature>
<dbReference type="SUPFAM" id="SSF48230">
    <property type="entry name" value="Chondroitin AC/alginate lyase"/>
    <property type="match status" value="1"/>
</dbReference>
<protein>
    <submittedName>
        <fullName evidence="5">Alginate lyase family protein</fullName>
    </submittedName>
</protein>
<sequence>MRLARALAAIMLVAATLSTPQPAQAAAFEHPGVLVSRGQLDFVRANLGNEPWKSAWESLQRSSYASLTYTATPRAVVECGMYGNPDHGCSEEREDANAAYTHALQWYLTKDSRYAKKAIEIMDAWSAVITDHTGSNAPLQTGFAGANFSRAAELIKHTYTGWTQAGRFANKLRNVYLPTVITGMPNHQGNWELIMTDAAIGIAVHLDDRASFDRAVTTWRGRLPAYIYLETDGALPKAPPNSKHNTRAELIEYWHGQTTFVNGLTQETCRDFGHTGWGLAAMSHVAETARHQGVALFGAAKDRLRHAMEFHSRLQLGAKPPSWLCGGAPILGLGPNLEVPYNALHQRLGFDLPHTQTWVQQKRPVGAARFLAWETLTHAKNPH</sequence>
<proteinExistence type="predicted"/>
<dbReference type="EMBL" id="JBHLTC010000001">
    <property type="protein sequence ID" value="MFC0622626.1"/>
    <property type="molecule type" value="Genomic_DNA"/>
</dbReference>
<dbReference type="GO" id="GO:0016829">
    <property type="term" value="F:lyase activity"/>
    <property type="evidence" value="ECO:0007669"/>
    <property type="project" value="UniProtKB-KW"/>
</dbReference>
<keyword evidence="1 3" id="KW-0732">Signal</keyword>
<gene>
    <name evidence="5" type="ORF">ACFFGN_01040</name>
</gene>
<reference evidence="5 6" key="1">
    <citation type="submission" date="2024-09" db="EMBL/GenBank/DDBJ databases">
        <authorList>
            <person name="Sun Q."/>
            <person name="Mori K."/>
        </authorList>
    </citation>
    <scope>NUCLEOTIDE SEQUENCE [LARGE SCALE GENOMIC DNA]</scope>
    <source>
        <strain evidence="5 6">CGMCC 1.15906</strain>
    </source>
</reference>
<feature type="signal peptide" evidence="3">
    <location>
        <begin position="1"/>
        <end position="25"/>
    </location>
</feature>
<evidence type="ECO:0000313" key="5">
    <source>
        <dbReference type="EMBL" id="MFC0622626.1"/>
    </source>
</evidence>
<keyword evidence="2 5" id="KW-0456">Lyase</keyword>
<evidence type="ECO:0000256" key="3">
    <source>
        <dbReference type="SAM" id="SignalP"/>
    </source>
</evidence>
<dbReference type="Pfam" id="PF05426">
    <property type="entry name" value="Alginate_lyase"/>
    <property type="match status" value="1"/>
</dbReference>
<keyword evidence="6" id="KW-1185">Reference proteome</keyword>
<organism evidence="5 6">
    <name type="scientific">Kribbella deserti</name>
    <dbReference type="NCBI Taxonomy" id="1926257"/>
    <lineage>
        <taxon>Bacteria</taxon>
        <taxon>Bacillati</taxon>
        <taxon>Actinomycetota</taxon>
        <taxon>Actinomycetes</taxon>
        <taxon>Propionibacteriales</taxon>
        <taxon>Kribbellaceae</taxon>
        <taxon>Kribbella</taxon>
    </lineage>
</organism>
<feature type="domain" description="Alginate lyase" evidence="4">
    <location>
        <begin position="93"/>
        <end position="313"/>
    </location>
</feature>
<dbReference type="RefSeq" id="WP_380043303.1">
    <property type="nucleotide sequence ID" value="NZ_JBHLTC010000001.1"/>
</dbReference>
<name>A0ABV6QF47_9ACTN</name>
<evidence type="ECO:0000256" key="2">
    <source>
        <dbReference type="ARBA" id="ARBA00023239"/>
    </source>
</evidence>
<dbReference type="Gene3D" id="1.50.10.100">
    <property type="entry name" value="Chondroitin AC/alginate lyase"/>
    <property type="match status" value="1"/>
</dbReference>
<dbReference type="InterPro" id="IPR008929">
    <property type="entry name" value="Chondroitin_lyas"/>
</dbReference>
<accession>A0ABV6QF47</accession>